<feature type="compositionally biased region" description="Low complexity" evidence="1">
    <location>
        <begin position="410"/>
        <end position="433"/>
    </location>
</feature>
<feature type="region of interest" description="Disordered" evidence="1">
    <location>
        <begin position="365"/>
        <end position="433"/>
    </location>
</feature>
<evidence type="ECO:0000313" key="3">
    <source>
        <dbReference type="Proteomes" id="UP000327157"/>
    </source>
</evidence>
<keyword evidence="3" id="KW-1185">Reference proteome</keyword>
<dbReference type="GO" id="GO:0004722">
    <property type="term" value="F:protein serine/threonine phosphatase activity"/>
    <property type="evidence" value="ECO:0007669"/>
    <property type="project" value="TreeGrafter"/>
</dbReference>
<evidence type="ECO:0000256" key="1">
    <source>
        <dbReference type="SAM" id="MobiDB-lite"/>
    </source>
</evidence>
<dbReference type="SUPFAM" id="SSF81606">
    <property type="entry name" value="PP2C-like"/>
    <property type="match status" value="1"/>
</dbReference>
<protein>
    <submittedName>
        <fullName evidence="2">Protein phosphatase 2C 62</fullName>
    </submittedName>
</protein>
<dbReference type="PANTHER" id="PTHR12320">
    <property type="entry name" value="PROTEIN PHOSPHATASE 2C"/>
    <property type="match status" value="1"/>
</dbReference>
<dbReference type="EMBL" id="SMOL01000762">
    <property type="protein sequence ID" value="KAB2598971.1"/>
    <property type="molecule type" value="Genomic_DNA"/>
</dbReference>
<feature type="compositionally biased region" description="Low complexity" evidence="1">
    <location>
        <begin position="205"/>
        <end position="215"/>
    </location>
</feature>
<organism evidence="2 3">
    <name type="scientific">Pyrus ussuriensis x Pyrus communis</name>
    <dbReference type="NCBI Taxonomy" id="2448454"/>
    <lineage>
        <taxon>Eukaryota</taxon>
        <taxon>Viridiplantae</taxon>
        <taxon>Streptophyta</taxon>
        <taxon>Embryophyta</taxon>
        <taxon>Tracheophyta</taxon>
        <taxon>Spermatophyta</taxon>
        <taxon>Magnoliopsida</taxon>
        <taxon>eudicotyledons</taxon>
        <taxon>Gunneridae</taxon>
        <taxon>Pentapetalae</taxon>
        <taxon>rosids</taxon>
        <taxon>fabids</taxon>
        <taxon>Rosales</taxon>
        <taxon>Rosaceae</taxon>
        <taxon>Amygdaloideae</taxon>
        <taxon>Maleae</taxon>
        <taxon>Pyrus</taxon>
    </lineage>
</organism>
<name>A0A5N5FAJ3_9ROSA</name>
<comment type="caution">
    <text evidence="2">The sequence shown here is derived from an EMBL/GenBank/DDBJ whole genome shotgun (WGS) entry which is preliminary data.</text>
</comment>
<feature type="compositionally biased region" description="Low complexity" evidence="1">
    <location>
        <begin position="642"/>
        <end position="660"/>
    </location>
</feature>
<feature type="compositionally biased region" description="Low complexity" evidence="1">
    <location>
        <begin position="592"/>
        <end position="606"/>
    </location>
</feature>
<feature type="compositionally biased region" description="Low complexity" evidence="1">
    <location>
        <begin position="535"/>
        <end position="547"/>
    </location>
</feature>
<dbReference type="AlphaFoldDB" id="A0A5N5FAJ3"/>
<feature type="region of interest" description="Disordered" evidence="1">
    <location>
        <begin position="76"/>
        <end position="158"/>
    </location>
</feature>
<evidence type="ECO:0000313" key="2">
    <source>
        <dbReference type="EMBL" id="KAB2598971.1"/>
    </source>
</evidence>
<dbReference type="Proteomes" id="UP000327157">
    <property type="component" value="Unassembled WGS sequence"/>
</dbReference>
<sequence>MGNPFVRSGLSFSVPTSILPPLKPLHETLLTRIPIGFPKHRRTLPPHSSSSSNFAIISTTESWDGSLLFRFGDEREKSVTTETETDAQSHLEDPVQDSELSQTLLGKRGSGGGSGAAAEADETVDAVSETSTDNATGCGGEETITTRSITTTTTTEDETQLSNEIHAFPAIGTAAAEAKENAVDVVSVTSTGSATGRGDGGEKPTITTTTTTTTTADGTEISSEIPAFPSIGSAEAEENAVDAVSLTSTGIATGGVSGGGEETTTRTNETQGSKEIHETQVSKEIHAFPAIGTAAAEAKENVVDAVSVTSTNNWTGGGEETTTTTTIITDETQVSNEIHAFPAIGGAKAEENAVDGVSVTSIDIVTGGGSGGGEETTTTTTRTTTTVESQVSNDIHAEGEETAADAVSLTSTSISTGGEETTTTTTRSTTDETQVSNEIHAFPANGSGETEENAVDAISVTSTNNATNGGSGGGEETTTTTTITTTIITDETQVSNEIDAFPVISSAEAEENAVDVFSVTSTSTATGDGSGGGEETTTTTTTRTTTDETQVSNEIHAFPAISGAEAEENAVDAVLVTSTDIATGGGSGGGKETTTTATTTTTTDETQVSNDIHAHAEAEENAVDAVSVTSTNNATGGDSGEETTTTITTTATPATTADETQVSPVLAENAPSTNPEDEFTEGKGDTTDVSGISTSRIVEFNTVEGASDGEDVSAAVLQLSSSAALLPHPSKALTGGEDAYFVSCQNWLGVADGVGQWSLEGVNPGLYARELMENCERFISDCKGLPLTEPEEVLIKGSSNTKSPGSSTVLVAYFDGQV</sequence>
<feature type="region of interest" description="Disordered" evidence="1">
    <location>
        <begin position="619"/>
        <end position="690"/>
    </location>
</feature>
<reference evidence="2 3" key="2">
    <citation type="submission" date="2019-11" db="EMBL/GenBank/DDBJ databases">
        <title>A de novo genome assembly of a pear dwarfing rootstock.</title>
        <authorList>
            <person name="Wang F."/>
            <person name="Wang J."/>
            <person name="Li S."/>
            <person name="Zhang Y."/>
            <person name="Fang M."/>
            <person name="Ma L."/>
            <person name="Zhao Y."/>
            <person name="Jiang S."/>
        </authorList>
    </citation>
    <scope>NUCLEOTIDE SEQUENCE [LARGE SCALE GENOMIC DNA]</scope>
    <source>
        <strain evidence="2">S2</strain>
        <tissue evidence="2">Leaf</tissue>
    </source>
</reference>
<dbReference type="PANTHER" id="PTHR12320:SF1">
    <property type="entry name" value="PROTEIN PHOSPHATASE PTC7 HOMOLOG"/>
    <property type="match status" value="1"/>
</dbReference>
<dbReference type="InterPro" id="IPR039123">
    <property type="entry name" value="PPTC7"/>
</dbReference>
<feature type="region of interest" description="Disordered" evidence="1">
    <location>
        <begin position="252"/>
        <end position="278"/>
    </location>
</feature>
<dbReference type="GO" id="GO:0009507">
    <property type="term" value="C:chloroplast"/>
    <property type="evidence" value="ECO:0007669"/>
    <property type="project" value="TreeGrafter"/>
</dbReference>
<feature type="compositionally biased region" description="Low complexity" evidence="1">
    <location>
        <begin position="141"/>
        <end position="154"/>
    </location>
</feature>
<feature type="compositionally biased region" description="Gly residues" evidence="1">
    <location>
        <begin position="252"/>
        <end position="261"/>
    </location>
</feature>
<feature type="compositionally biased region" description="Low complexity" evidence="1">
    <location>
        <begin position="375"/>
        <end position="386"/>
    </location>
</feature>
<feature type="region of interest" description="Disordered" evidence="1">
    <location>
        <begin position="190"/>
        <end position="215"/>
    </location>
</feature>
<feature type="region of interest" description="Disordered" evidence="1">
    <location>
        <begin position="581"/>
        <end position="607"/>
    </location>
</feature>
<feature type="compositionally biased region" description="Polar residues" evidence="1">
    <location>
        <begin position="627"/>
        <end position="636"/>
    </location>
</feature>
<reference evidence="2 3" key="1">
    <citation type="submission" date="2019-09" db="EMBL/GenBank/DDBJ databases">
        <authorList>
            <person name="Ou C."/>
        </authorList>
    </citation>
    <scope>NUCLEOTIDE SEQUENCE [LARGE SCALE GENOMIC DNA]</scope>
    <source>
        <strain evidence="2">S2</strain>
        <tissue evidence="2">Leaf</tissue>
    </source>
</reference>
<feature type="region of interest" description="Disordered" evidence="1">
    <location>
        <begin position="522"/>
        <end position="547"/>
    </location>
</feature>
<proteinExistence type="predicted"/>
<gene>
    <name evidence="2" type="ORF">D8674_042284</name>
</gene>
<dbReference type="InterPro" id="IPR036457">
    <property type="entry name" value="PPM-type-like_dom_sf"/>
</dbReference>
<accession>A0A5N5FAJ3</accession>